<dbReference type="Proteomes" id="UP001595629">
    <property type="component" value="Unassembled WGS sequence"/>
</dbReference>
<gene>
    <name evidence="1" type="ORF">ACFORG_14005</name>
</gene>
<name>A0ABV7THU1_9RHOB</name>
<evidence type="ECO:0000313" key="2">
    <source>
        <dbReference type="Proteomes" id="UP001595629"/>
    </source>
</evidence>
<sequence length="56" mass="6335">MQDRVTFSENTGIAQEVLVFSDFITSGYDDVDDVLRPIYEEASEVLGQEFPYPGDE</sequence>
<reference evidence="2" key="1">
    <citation type="journal article" date="2019" name="Int. J. Syst. Evol. Microbiol.">
        <title>The Global Catalogue of Microorganisms (GCM) 10K type strain sequencing project: providing services to taxonomists for standard genome sequencing and annotation.</title>
        <authorList>
            <consortium name="The Broad Institute Genomics Platform"/>
            <consortium name="The Broad Institute Genome Sequencing Center for Infectious Disease"/>
            <person name="Wu L."/>
            <person name="Ma J."/>
        </authorList>
    </citation>
    <scope>NUCLEOTIDE SEQUENCE [LARGE SCALE GENOMIC DNA]</scope>
    <source>
        <strain evidence="2">KCTC 42911</strain>
    </source>
</reference>
<evidence type="ECO:0000313" key="1">
    <source>
        <dbReference type="EMBL" id="MFC3614880.1"/>
    </source>
</evidence>
<keyword evidence="2" id="KW-1185">Reference proteome</keyword>
<accession>A0ABV7THU1</accession>
<dbReference type="EMBL" id="JBHRXI010000015">
    <property type="protein sequence ID" value="MFC3614880.1"/>
    <property type="molecule type" value="Genomic_DNA"/>
</dbReference>
<dbReference type="RefSeq" id="WP_386736158.1">
    <property type="nucleotide sequence ID" value="NZ_JBHRXI010000015.1"/>
</dbReference>
<organism evidence="1 2">
    <name type="scientific">Lutimaribacter marinistellae</name>
    <dbReference type="NCBI Taxonomy" id="1820329"/>
    <lineage>
        <taxon>Bacteria</taxon>
        <taxon>Pseudomonadati</taxon>
        <taxon>Pseudomonadota</taxon>
        <taxon>Alphaproteobacteria</taxon>
        <taxon>Rhodobacterales</taxon>
        <taxon>Roseobacteraceae</taxon>
        <taxon>Lutimaribacter</taxon>
    </lineage>
</organism>
<proteinExistence type="predicted"/>
<protein>
    <submittedName>
        <fullName evidence="1">Uncharacterized protein</fullName>
    </submittedName>
</protein>
<comment type="caution">
    <text evidence="1">The sequence shown here is derived from an EMBL/GenBank/DDBJ whole genome shotgun (WGS) entry which is preliminary data.</text>
</comment>